<dbReference type="AlphaFoldDB" id="A0A395J1J7"/>
<evidence type="ECO:0000256" key="1">
    <source>
        <dbReference type="SAM" id="MobiDB-lite"/>
    </source>
</evidence>
<sequence>MSSKYAAARPKRAGEEFARSHRNENKDGPSKKPKFDLRNPSALVADEPEEDAVLDADVIGSRGTGTKRGAVNIDGYDSDSDNEGFDARADERARGKKGQVNLAEALDGYSKEKSGSTSGKVYIEDDDADMFADLEDEFAGGDENESELKARKKGKEVRFLKEDEIEGQVLGRKLSTHAMDDQESSDDEEDAVLAAQEEDIDEEVGAGGLKRNAPKVDAFNMKAEQEEGKFDANGNFVRNAADRDAVHDSWLEGISKKEMKKAAEAHEKREEERRQKRLEDDAILLSDILRTLILRLDKGETVLEALARLGKGQTKSKKIPKWKLKKQLRKDDSVDVDSGKAEDPEQIRIREAINAITGAADQLLIRGQTDVYEQEREMLVRQYRRETGEEWVEPPREVDMDEDGGTKVIKMWEYRWTDGRDGAAKQGPFDGPAMVAWQDAGYFGEGVEFRRAQEKHALPLIDRMRNVMSELFITHL</sequence>
<dbReference type="Pfam" id="PF02213">
    <property type="entry name" value="GYF"/>
    <property type="match status" value="1"/>
</dbReference>
<dbReference type="GO" id="GO:0005682">
    <property type="term" value="C:U5 snRNP"/>
    <property type="evidence" value="ECO:0007669"/>
    <property type="project" value="InterPro"/>
</dbReference>
<dbReference type="SMART" id="SM00444">
    <property type="entry name" value="GYF"/>
    <property type="match status" value="1"/>
</dbReference>
<proteinExistence type="predicted"/>
<feature type="compositionally biased region" description="Acidic residues" evidence="1">
    <location>
        <begin position="181"/>
        <end position="204"/>
    </location>
</feature>
<feature type="region of interest" description="Disordered" evidence="1">
    <location>
        <begin position="257"/>
        <end position="276"/>
    </location>
</feature>
<dbReference type="Proteomes" id="UP000249056">
    <property type="component" value="Unassembled WGS sequence"/>
</dbReference>
<dbReference type="PANTHER" id="PTHR13138">
    <property type="entry name" value="PROTEIN LIN1"/>
    <property type="match status" value="1"/>
</dbReference>
<name>A0A395J1J7_9HELO</name>
<reference evidence="3 4" key="1">
    <citation type="submission" date="2018-06" db="EMBL/GenBank/DDBJ databases">
        <title>Genome Sequence of the Brown Rot Fungal Pathogen Monilinia fructigena.</title>
        <authorList>
            <person name="Landi L."/>
            <person name="De Miccolis Angelini R.M."/>
            <person name="Pollastro S."/>
            <person name="Abate D."/>
            <person name="Faretra F."/>
            <person name="Romanazzi G."/>
        </authorList>
    </citation>
    <scope>NUCLEOTIDE SEQUENCE [LARGE SCALE GENOMIC DNA]</scope>
    <source>
        <strain evidence="3 4">Mfrg269</strain>
    </source>
</reference>
<dbReference type="InterPro" id="IPR035445">
    <property type="entry name" value="GYF-like_dom_sf"/>
</dbReference>
<dbReference type="EMBL" id="QKRW01000007">
    <property type="protein sequence ID" value="RAL66350.1"/>
    <property type="molecule type" value="Genomic_DNA"/>
</dbReference>
<keyword evidence="4" id="KW-1185">Reference proteome</keyword>
<feature type="compositionally biased region" description="Basic and acidic residues" evidence="1">
    <location>
        <begin position="12"/>
        <end position="37"/>
    </location>
</feature>
<evidence type="ECO:0000259" key="2">
    <source>
        <dbReference type="PROSITE" id="PS50829"/>
    </source>
</evidence>
<evidence type="ECO:0000313" key="3">
    <source>
        <dbReference type="EMBL" id="RAL66350.1"/>
    </source>
</evidence>
<dbReference type="SUPFAM" id="SSF55277">
    <property type="entry name" value="GYF domain"/>
    <property type="match status" value="1"/>
</dbReference>
<feature type="region of interest" description="Disordered" evidence="1">
    <location>
        <begin position="1"/>
        <end position="85"/>
    </location>
</feature>
<organism evidence="3 4">
    <name type="scientific">Monilinia fructigena</name>
    <dbReference type="NCBI Taxonomy" id="38457"/>
    <lineage>
        <taxon>Eukaryota</taxon>
        <taxon>Fungi</taxon>
        <taxon>Dikarya</taxon>
        <taxon>Ascomycota</taxon>
        <taxon>Pezizomycotina</taxon>
        <taxon>Leotiomycetes</taxon>
        <taxon>Helotiales</taxon>
        <taxon>Sclerotiniaceae</taxon>
        <taxon>Monilinia</taxon>
    </lineage>
</organism>
<feature type="region of interest" description="Disordered" evidence="1">
    <location>
        <begin position="171"/>
        <end position="211"/>
    </location>
</feature>
<dbReference type="InterPro" id="IPR003169">
    <property type="entry name" value="GYF"/>
</dbReference>
<protein>
    <recommendedName>
        <fullName evidence="2">GYF domain-containing protein</fullName>
    </recommendedName>
</protein>
<dbReference type="PANTHER" id="PTHR13138:SF3">
    <property type="entry name" value="CD2 ANTIGEN CYTOPLASMIC TAIL-BINDING PROTEIN 2"/>
    <property type="match status" value="1"/>
</dbReference>
<accession>A0A395J1J7</accession>
<feature type="domain" description="GYF" evidence="2">
    <location>
        <begin position="409"/>
        <end position="469"/>
    </location>
</feature>
<gene>
    <name evidence="3" type="ORF">DID88_006019</name>
</gene>
<evidence type="ECO:0000313" key="4">
    <source>
        <dbReference type="Proteomes" id="UP000249056"/>
    </source>
</evidence>
<dbReference type="Gene3D" id="3.30.1490.40">
    <property type="match status" value="1"/>
</dbReference>
<comment type="caution">
    <text evidence="3">The sequence shown here is derived from an EMBL/GenBank/DDBJ whole genome shotgun (WGS) entry which is preliminary data.</text>
</comment>
<dbReference type="PROSITE" id="PS50829">
    <property type="entry name" value="GYF"/>
    <property type="match status" value="1"/>
</dbReference>
<dbReference type="OrthoDB" id="331341at2759"/>
<dbReference type="InterPro" id="IPR039905">
    <property type="entry name" value="CD2BP2/Lin1"/>
</dbReference>